<gene>
    <name evidence="1" type="ORF">MIPYR_100001</name>
</gene>
<proteinExistence type="predicted"/>
<dbReference type="EMBL" id="FLQR01000002">
    <property type="protein sequence ID" value="SBS71116.1"/>
    <property type="molecule type" value="Genomic_DNA"/>
</dbReference>
<evidence type="ECO:0008006" key="2">
    <source>
        <dbReference type="Google" id="ProtNLM"/>
    </source>
</evidence>
<dbReference type="RefSeq" id="WP_295573966.1">
    <property type="nucleotide sequence ID" value="NZ_FLQR01000002.1"/>
</dbReference>
<reference evidence="1" key="1">
    <citation type="submission" date="2016-03" db="EMBL/GenBank/DDBJ databases">
        <authorList>
            <person name="Ploux O."/>
        </authorList>
    </citation>
    <scope>NUCLEOTIDE SEQUENCE</scope>
    <source>
        <strain evidence="1">UC1</strain>
    </source>
</reference>
<sequence>MLRSPLPLDLGDSFSTAAALAAGVSRSRLRSKDLLRPFHGVRTRSACDVEPERSVERELLDRMCRYAPRMPAGQFFTLVSAAVAWSIPLPLSLVMGRALDVGVFAPRRGPAGRGVIGHAVKPELAHTVIHPELGLRVTTPASTWAMLGSVLTRLEDVVAAADAAQRIPMHPDDPPALATRPQLEAALTAGRRRGAALLREALPRAITRSRSRPESWMRIVLADAGLPEPFANFDVFDAGSWLAQVDLAYPERKVAMEYEGDHHRTDARQWSIDIQRVDRLAEAGWRVLRVTRQDIYVHPAQFAVRVRRALEGARR</sequence>
<dbReference type="Gene3D" id="3.40.960.10">
    <property type="entry name" value="VSR Endonuclease"/>
    <property type="match status" value="1"/>
</dbReference>
<dbReference type="AlphaFoldDB" id="A0A1Y5NXJ4"/>
<organism evidence="1">
    <name type="scientific">uncultured Microbacterium sp</name>
    <dbReference type="NCBI Taxonomy" id="191216"/>
    <lineage>
        <taxon>Bacteria</taxon>
        <taxon>Bacillati</taxon>
        <taxon>Actinomycetota</taxon>
        <taxon>Actinomycetes</taxon>
        <taxon>Micrococcales</taxon>
        <taxon>Microbacteriaceae</taxon>
        <taxon>Microbacterium</taxon>
        <taxon>environmental samples</taxon>
    </lineage>
</organism>
<accession>A0A1Y5NXJ4</accession>
<protein>
    <recommendedName>
        <fullName evidence="2">DUF559 domain-containing protein</fullName>
    </recommendedName>
</protein>
<evidence type="ECO:0000313" key="1">
    <source>
        <dbReference type="EMBL" id="SBS71116.1"/>
    </source>
</evidence>
<dbReference type="InterPro" id="IPR011335">
    <property type="entry name" value="Restrct_endonuc-II-like"/>
</dbReference>
<name>A0A1Y5NXJ4_9MICO</name>
<dbReference type="SUPFAM" id="SSF52980">
    <property type="entry name" value="Restriction endonuclease-like"/>
    <property type="match status" value="1"/>
</dbReference>